<keyword evidence="4" id="KW-1185">Reference proteome</keyword>
<sequence length="171" mass="19554">MRRPGWLSILLAIALLAGCTGIPPAPDEAQEVAGMLASFERLATLKADEQRREFNMAQAAHEKTPNDTTRLNLALAMLLPRAPWRDDARVQLLLGGIEAAPGDRRSARHDLAQLLLRLTAERQRSQRDEQRKAEQFAQQLREERRKNEEIQQKIESLRAIDRETYLRRKSP</sequence>
<dbReference type="RefSeq" id="WP_041098242.1">
    <property type="nucleotide sequence ID" value="NZ_AP012547.1"/>
</dbReference>
<evidence type="ECO:0000256" key="1">
    <source>
        <dbReference type="SAM" id="MobiDB-lite"/>
    </source>
</evidence>
<dbReference type="PROSITE" id="PS51257">
    <property type="entry name" value="PROKAR_LIPOPROTEIN"/>
    <property type="match status" value="1"/>
</dbReference>
<protein>
    <recommendedName>
        <fullName evidence="5">Lipoprotein</fullName>
    </recommendedName>
</protein>
<proteinExistence type="predicted"/>
<name>W0SER9_9PROT</name>
<gene>
    <name evidence="3" type="ORF">SUTH_01466</name>
</gene>
<dbReference type="STRING" id="1223802.SUTH_01466"/>
<evidence type="ECO:0000313" key="3">
    <source>
        <dbReference type="EMBL" id="BAO29265.1"/>
    </source>
</evidence>
<dbReference type="HOGENOM" id="CLU_1562080_0_0_4"/>
<feature type="signal peptide" evidence="2">
    <location>
        <begin position="1"/>
        <end position="25"/>
    </location>
</feature>
<dbReference type="EMBL" id="AP012547">
    <property type="protein sequence ID" value="BAO29265.1"/>
    <property type="molecule type" value="Genomic_DNA"/>
</dbReference>
<dbReference type="AlphaFoldDB" id="W0SER9"/>
<reference evidence="3 4" key="1">
    <citation type="journal article" date="2014" name="Syst. Appl. Microbiol.">
        <title>Complete genomes of freshwater sulfur oxidizers Sulfuricella denitrificans skB26 and Sulfuritalea hydrogenivorans sk43H: genetic insights into the sulfur oxidation pathway of betaproteobacteria.</title>
        <authorList>
            <person name="Watanabe T."/>
            <person name="Kojima H."/>
            <person name="Fukui M."/>
        </authorList>
    </citation>
    <scope>NUCLEOTIDE SEQUENCE [LARGE SCALE GENOMIC DNA]</scope>
    <source>
        <strain evidence="3">DSM22779</strain>
    </source>
</reference>
<feature type="chain" id="PRO_5004795347" description="Lipoprotein" evidence="2">
    <location>
        <begin position="26"/>
        <end position="171"/>
    </location>
</feature>
<keyword evidence="2" id="KW-0732">Signal</keyword>
<accession>W0SER9</accession>
<evidence type="ECO:0008006" key="5">
    <source>
        <dbReference type="Google" id="ProtNLM"/>
    </source>
</evidence>
<dbReference type="KEGG" id="shd:SUTH_01466"/>
<evidence type="ECO:0000256" key="2">
    <source>
        <dbReference type="SAM" id="SignalP"/>
    </source>
</evidence>
<dbReference type="Proteomes" id="UP000031637">
    <property type="component" value="Chromosome"/>
</dbReference>
<organism evidence="3 4">
    <name type="scientific">Sulfuritalea hydrogenivorans sk43H</name>
    <dbReference type="NCBI Taxonomy" id="1223802"/>
    <lineage>
        <taxon>Bacteria</taxon>
        <taxon>Pseudomonadati</taxon>
        <taxon>Pseudomonadota</taxon>
        <taxon>Betaproteobacteria</taxon>
        <taxon>Nitrosomonadales</taxon>
        <taxon>Sterolibacteriaceae</taxon>
        <taxon>Sulfuritalea</taxon>
    </lineage>
</organism>
<feature type="region of interest" description="Disordered" evidence="1">
    <location>
        <begin position="123"/>
        <end position="149"/>
    </location>
</feature>
<evidence type="ECO:0000313" key="4">
    <source>
        <dbReference type="Proteomes" id="UP000031637"/>
    </source>
</evidence>